<organism evidence="5">
    <name type="scientific">Candidatus Thiothrix putei</name>
    <dbReference type="NCBI Taxonomy" id="3080811"/>
    <lineage>
        <taxon>Bacteria</taxon>
        <taxon>Pseudomonadati</taxon>
        <taxon>Pseudomonadota</taxon>
        <taxon>Gammaproteobacteria</taxon>
        <taxon>Thiotrichales</taxon>
        <taxon>Thiotrichaceae</taxon>
        <taxon>Thiothrix</taxon>
    </lineage>
</organism>
<keyword evidence="3" id="KW-0238">DNA-binding</keyword>
<comment type="similarity">
    <text evidence="1">Belongs to the type-I restriction system S methylase family.</text>
</comment>
<evidence type="ECO:0000256" key="3">
    <source>
        <dbReference type="ARBA" id="ARBA00023125"/>
    </source>
</evidence>
<dbReference type="PANTHER" id="PTHR30408">
    <property type="entry name" value="TYPE-1 RESTRICTION ENZYME ECOKI SPECIFICITY PROTEIN"/>
    <property type="match status" value="1"/>
</dbReference>
<dbReference type="EC" id="3.1.21.-" evidence="5"/>
<dbReference type="InterPro" id="IPR044946">
    <property type="entry name" value="Restrct_endonuc_typeI_TRD_sf"/>
</dbReference>
<dbReference type="GO" id="GO:0003677">
    <property type="term" value="F:DNA binding"/>
    <property type="evidence" value="ECO:0007669"/>
    <property type="project" value="UniProtKB-KW"/>
</dbReference>
<dbReference type="InterPro" id="IPR000055">
    <property type="entry name" value="Restrct_endonuc_typeI_TRD"/>
</dbReference>
<keyword evidence="2" id="KW-0680">Restriction system</keyword>
<evidence type="ECO:0000259" key="4">
    <source>
        <dbReference type="Pfam" id="PF01420"/>
    </source>
</evidence>
<reference evidence="5" key="2">
    <citation type="submission" date="2023-04" db="EMBL/GenBank/DDBJ databases">
        <authorList>
            <person name="Beletskiy A.V."/>
            <person name="Mardanov A.V."/>
            <person name="Ravin N.V."/>
        </authorList>
    </citation>
    <scope>NUCLEOTIDE SEQUENCE</scope>
    <source>
        <strain evidence="5">GKL-02</strain>
    </source>
</reference>
<dbReference type="InterPro" id="IPR052021">
    <property type="entry name" value="Type-I_RS_S_subunit"/>
</dbReference>
<dbReference type="REBASE" id="966102">
    <property type="entry name" value="S2.TpuGKL02ORF21745P"/>
</dbReference>
<keyword evidence="5" id="KW-0378">Hydrolase</keyword>
<proteinExistence type="inferred from homology"/>
<dbReference type="GO" id="GO:0016787">
    <property type="term" value="F:hydrolase activity"/>
    <property type="evidence" value="ECO:0007669"/>
    <property type="project" value="UniProtKB-KW"/>
</dbReference>
<accession>A0AA95HBT3</accession>
<sequence length="91" mass="10395">MSNNNAKFLYYRFCLIDWMQFNEASGVPSLNARTIESITIKTPLPEEQEAIAAVLSDMDAEIAALEQRRTKTRDIKQGMMQELLTGRTRLV</sequence>
<evidence type="ECO:0000256" key="2">
    <source>
        <dbReference type="ARBA" id="ARBA00022747"/>
    </source>
</evidence>
<protein>
    <submittedName>
        <fullName evidence="5">Restriction endonuclease subunit S</fullName>
        <ecNumber evidence="5">3.1.21.-</ecNumber>
    </submittedName>
</protein>
<dbReference type="GO" id="GO:0004519">
    <property type="term" value="F:endonuclease activity"/>
    <property type="evidence" value="ECO:0007669"/>
    <property type="project" value="UniProtKB-KW"/>
</dbReference>
<dbReference type="SUPFAM" id="SSF116734">
    <property type="entry name" value="DNA methylase specificity domain"/>
    <property type="match status" value="1"/>
</dbReference>
<dbReference type="Gene3D" id="3.90.220.20">
    <property type="entry name" value="DNA methylase specificity domains"/>
    <property type="match status" value="1"/>
</dbReference>
<reference evidence="5" key="1">
    <citation type="journal article" date="2023" name="Int. J. Mol. Sci.">
        <title>Metagenomics Revealed a New Genus 'Candidatus Thiocaldithrix dubininis' gen. nov., sp. nov. and a New Species 'Candidatus Thiothrix putei' sp. nov. in the Family Thiotrichaceae, Some Members of Which Have Traits of Both Na+- and H+-Motive Energetics.</title>
        <authorList>
            <person name="Ravin N.V."/>
            <person name="Muntyan M.S."/>
            <person name="Smolyakov D.D."/>
            <person name="Rudenko T.S."/>
            <person name="Beletsky A.V."/>
            <person name="Mardanov A.V."/>
            <person name="Grabovich M.Y."/>
        </authorList>
    </citation>
    <scope>NUCLEOTIDE SEQUENCE</scope>
    <source>
        <strain evidence="5">GKL-02</strain>
    </source>
</reference>
<dbReference type="PANTHER" id="PTHR30408:SF12">
    <property type="entry name" value="TYPE I RESTRICTION ENZYME MJAVIII SPECIFICITY SUBUNIT"/>
    <property type="match status" value="1"/>
</dbReference>
<evidence type="ECO:0000256" key="1">
    <source>
        <dbReference type="ARBA" id="ARBA00010923"/>
    </source>
</evidence>
<gene>
    <name evidence="5" type="ORF">QJT81_21775</name>
</gene>
<keyword evidence="5" id="KW-0540">Nuclease</keyword>
<dbReference type="Proteomes" id="UP001301326">
    <property type="component" value="Chromosome"/>
</dbReference>
<dbReference type="GO" id="GO:0009307">
    <property type="term" value="P:DNA restriction-modification system"/>
    <property type="evidence" value="ECO:0007669"/>
    <property type="project" value="UniProtKB-KW"/>
</dbReference>
<name>A0AA95HBT3_9GAMM</name>
<dbReference type="KEGG" id="tput:QJT81_21775"/>
<keyword evidence="5" id="KW-0255">Endonuclease</keyword>
<dbReference type="AlphaFoldDB" id="A0AA95HBT3"/>
<dbReference type="EMBL" id="CP124756">
    <property type="protein sequence ID" value="WGZ94371.1"/>
    <property type="molecule type" value="Genomic_DNA"/>
</dbReference>
<feature type="domain" description="Type I restriction modification DNA specificity" evidence="4">
    <location>
        <begin position="4"/>
        <end position="69"/>
    </location>
</feature>
<evidence type="ECO:0000313" key="5">
    <source>
        <dbReference type="EMBL" id="WGZ94371.1"/>
    </source>
</evidence>
<dbReference type="Pfam" id="PF01420">
    <property type="entry name" value="Methylase_S"/>
    <property type="match status" value="1"/>
</dbReference>